<protein>
    <submittedName>
        <fullName evidence="2">Uncharacterized protein</fullName>
    </submittedName>
</protein>
<evidence type="ECO:0000256" key="1">
    <source>
        <dbReference type="SAM" id="MobiDB-lite"/>
    </source>
</evidence>
<evidence type="ECO:0000313" key="3">
    <source>
        <dbReference type="Proteomes" id="UP000887116"/>
    </source>
</evidence>
<organism evidence="2 3">
    <name type="scientific">Trichonephila clavata</name>
    <name type="common">Joro spider</name>
    <name type="synonym">Nephila clavata</name>
    <dbReference type="NCBI Taxonomy" id="2740835"/>
    <lineage>
        <taxon>Eukaryota</taxon>
        <taxon>Metazoa</taxon>
        <taxon>Ecdysozoa</taxon>
        <taxon>Arthropoda</taxon>
        <taxon>Chelicerata</taxon>
        <taxon>Arachnida</taxon>
        <taxon>Araneae</taxon>
        <taxon>Araneomorphae</taxon>
        <taxon>Entelegynae</taxon>
        <taxon>Araneoidea</taxon>
        <taxon>Nephilidae</taxon>
        <taxon>Trichonephila</taxon>
    </lineage>
</organism>
<sequence>MGKSSALENNNRKKKLHRNQRKKKISLSPNDLLFQQLFFFYIFTQFYFRELCLSLRRLTDKIANAITTEAPFHTKNSLLYQKDCLLQLSKEESESE</sequence>
<name>A0A8X6GFV2_TRICU</name>
<feature type="region of interest" description="Disordered" evidence="1">
    <location>
        <begin position="1"/>
        <end position="22"/>
    </location>
</feature>
<reference evidence="2" key="1">
    <citation type="submission" date="2020-07" db="EMBL/GenBank/DDBJ databases">
        <title>Multicomponent nature underlies the extraordinary mechanical properties of spider dragline silk.</title>
        <authorList>
            <person name="Kono N."/>
            <person name="Nakamura H."/>
            <person name="Mori M."/>
            <person name="Yoshida Y."/>
            <person name="Ohtoshi R."/>
            <person name="Malay A.D."/>
            <person name="Moran D.A.P."/>
            <person name="Tomita M."/>
            <person name="Numata K."/>
            <person name="Arakawa K."/>
        </authorList>
    </citation>
    <scope>NUCLEOTIDE SEQUENCE</scope>
</reference>
<keyword evidence="3" id="KW-1185">Reference proteome</keyword>
<dbReference type="Proteomes" id="UP000887116">
    <property type="component" value="Unassembled WGS sequence"/>
</dbReference>
<proteinExistence type="predicted"/>
<feature type="compositionally biased region" description="Basic residues" evidence="1">
    <location>
        <begin position="12"/>
        <end position="22"/>
    </location>
</feature>
<gene>
    <name evidence="2" type="ORF">TNCT_195701</name>
</gene>
<accession>A0A8X6GFV2</accession>
<dbReference type="EMBL" id="BMAO01005673">
    <property type="protein sequence ID" value="GFR03063.1"/>
    <property type="molecule type" value="Genomic_DNA"/>
</dbReference>
<dbReference type="AlphaFoldDB" id="A0A8X6GFV2"/>
<evidence type="ECO:0000313" key="2">
    <source>
        <dbReference type="EMBL" id="GFR03063.1"/>
    </source>
</evidence>
<comment type="caution">
    <text evidence="2">The sequence shown here is derived from an EMBL/GenBank/DDBJ whole genome shotgun (WGS) entry which is preliminary data.</text>
</comment>